<feature type="domain" description="YgjP-like metallopeptidase" evidence="2">
    <location>
        <begin position="42"/>
        <end position="240"/>
    </location>
</feature>
<dbReference type="Gene3D" id="3.30.2010.10">
    <property type="entry name" value="Metalloproteases ('zincins'), catalytic domain"/>
    <property type="match status" value="1"/>
</dbReference>
<feature type="region of interest" description="Disordered" evidence="1">
    <location>
        <begin position="1"/>
        <end position="21"/>
    </location>
</feature>
<dbReference type="RefSeq" id="WP_317974538.1">
    <property type="nucleotide sequence ID" value="NZ_BTFW01000001.1"/>
</dbReference>
<organism evidence="3 4">
    <name type="scientific">Novosphingobium pituita</name>
    <dbReference type="NCBI Taxonomy" id="3056842"/>
    <lineage>
        <taxon>Bacteria</taxon>
        <taxon>Pseudomonadati</taxon>
        <taxon>Pseudomonadota</taxon>
        <taxon>Alphaproteobacteria</taxon>
        <taxon>Sphingomonadales</taxon>
        <taxon>Sphingomonadaceae</taxon>
        <taxon>Novosphingobium</taxon>
    </lineage>
</organism>
<protein>
    <submittedName>
        <fullName evidence="3">SprT family zinc-dependent metalloprotease</fullName>
    </submittedName>
</protein>
<accession>A0ABQ6P781</accession>
<evidence type="ECO:0000259" key="2">
    <source>
        <dbReference type="Pfam" id="PF01863"/>
    </source>
</evidence>
<comment type="caution">
    <text evidence="3">The sequence shown here is derived from an EMBL/GenBank/DDBJ whole genome shotgun (WGS) entry which is preliminary data.</text>
</comment>
<sequence>MIDWLRRSGVRPPHAETAPKAPTVTVAGRALPVEIRRLAQARRMTLRLAPDGSAARVSMPTWARQADALAFVRERHDWLAAQLVRLPAPLALESGSALPFRGDSLILDWDRQHPRRPVVDDGRLLVGGPAEQLAVRTRRWLEAEALRLCEADLAHYCARAGKPVPALALSRATRRWGSCAADGTIRINWRLIMAPDAVRRSVVAHEVAHLVHFDHSPAFHALLDALFEGSVAAANRWLKTEGRGLYRLF</sequence>
<keyword evidence="3" id="KW-0378">Hydrolase</keyword>
<evidence type="ECO:0000313" key="3">
    <source>
        <dbReference type="EMBL" id="GMM60772.1"/>
    </source>
</evidence>
<dbReference type="CDD" id="cd07344">
    <property type="entry name" value="M48_yhfN_like"/>
    <property type="match status" value="1"/>
</dbReference>
<name>A0ABQ6P781_9SPHN</name>
<dbReference type="EMBL" id="BTFW01000001">
    <property type="protein sequence ID" value="GMM60772.1"/>
    <property type="molecule type" value="Genomic_DNA"/>
</dbReference>
<proteinExistence type="predicted"/>
<dbReference type="PANTHER" id="PTHR30399:SF1">
    <property type="entry name" value="UTP PYROPHOSPHATASE"/>
    <property type="match status" value="1"/>
</dbReference>
<keyword evidence="3" id="KW-0482">Metalloprotease</keyword>
<keyword evidence="4" id="KW-1185">Reference proteome</keyword>
<keyword evidence="3" id="KW-0645">Protease</keyword>
<dbReference type="GO" id="GO:0008237">
    <property type="term" value="F:metallopeptidase activity"/>
    <property type="evidence" value="ECO:0007669"/>
    <property type="project" value="UniProtKB-KW"/>
</dbReference>
<dbReference type="Proteomes" id="UP001187221">
    <property type="component" value="Unassembled WGS sequence"/>
</dbReference>
<dbReference type="PANTHER" id="PTHR30399">
    <property type="entry name" value="UNCHARACTERIZED PROTEIN YGJP"/>
    <property type="match status" value="1"/>
</dbReference>
<dbReference type="Pfam" id="PF01863">
    <property type="entry name" value="YgjP-like"/>
    <property type="match status" value="1"/>
</dbReference>
<evidence type="ECO:0000313" key="4">
    <source>
        <dbReference type="Proteomes" id="UP001187221"/>
    </source>
</evidence>
<evidence type="ECO:0000256" key="1">
    <source>
        <dbReference type="SAM" id="MobiDB-lite"/>
    </source>
</evidence>
<dbReference type="InterPro" id="IPR002725">
    <property type="entry name" value="YgjP-like_metallopeptidase"/>
</dbReference>
<dbReference type="InterPro" id="IPR053136">
    <property type="entry name" value="UTP_pyrophosphatase-like"/>
</dbReference>
<gene>
    <name evidence="3" type="ORF">NUTIK01_15490</name>
</gene>
<reference evidence="3 4" key="1">
    <citation type="submission" date="2023-06" db="EMBL/GenBank/DDBJ databases">
        <title>Draft genome sequence of Novosphingobium sp. strain IK01.</title>
        <authorList>
            <person name="Hatamoto M."/>
            <person name="Ikarashi T."/>
            <person name="Yamaguchi T."/>
        </authorList>
    </citation>
    <scope>NUCLEOTIDE SEQUENCE [LARGE SCALE GENOMIC DNA]</scope>
    <source>
        <strain evidence="3 4">IK01</strain>
    </source>
</reference>